<protein>
    <recommendedName>
        <fullName evidence="2">BRCC36 C-terminal helical domain-containing protein</fullName>
    </recommendedName>
</protein>
<dbReference type="EMBL" id="JAGYWB010000018">
    <property type="protein sequence ID" value="KAI0491687.1"/>
    <property type="molecule type" value="Genomic_DNA"/>
</dbReference>
<dbReference type="OrthoDB" id="446074at2759"/>
<keyword evidence="4" id="KW-1185">Reference proteome</keyword>
<dbReference type="PANTHER" id="PTHR10410">
    <property type="entry name" value="EUKARYOTIC TRANSLATION INITIATION FACTOR 3 -RELATED"/>
    <property type="match status" value="1"/>
</dbReference>
<dbReference type="Pfam" id="PF18110">
    <property type="entry name" value="BRCC36_C"/>
    <property type="match status" value="1"/>
</dbReference>
<dbReference type="InterPro" id="IPR040749">
    <property type="entry name" value="BRCC36_C"/>
</dbReference>
<feature type="region of interest" description="Disordered" evidence="1">
    <location>
        <begin position="314"/>
        <end position="352"/>
    </location>
</feature>
<accession>A0A8T3A5A1</accession>
<gene>
    <name evidence="3" type="ORF">KFK09_025947</name>
</gene>
<proteinExistence type="predicted"/>
<evidence type="ECO:0000256" key="1">
    <source>
        <dbReference type="SAM" id="MobiDB-lite"/>
    </source>
</evidence>
<evidence type="ECO:0000259" key="2">
    <source>
        <dbReference type="Pfam" id="PF18110"/>
    </source>
</evidence>
<feature type="compositionally biased region" description="Polar residues" evidence="1">
    <location>
        <begin position="150"/>
        <end position="165"/>
    </location>
</feature>
<sequence>MPLTSVQVSEDVWLTCLAHSLTTETEEIMGLLFGDIQDLNNGNKTALIWGASPQMRSDRRKDRVETNPEQIFKFNLVDIKMRFYLIYPSADVRTQAMYQMLDRGFIGLIFSCFSEDAQKVGRIQVIAFQSADLKQRYESPARDATVDIETSSSWSSFDNPRSASESPVIESIEQDSGDSRMTKTAKIGRSSDMEQFCTHNDIKYLEKQKMAESSIVLFNAENLHETSTNTDSIDMSDSVQEALHRSSMDISNGKIHPLAYIHHTSTYQASLCKLIEYCLSPAVKVLQDRLKENEIRLGILMEEGISLERELNLESSPRRHQGGALTLQREMRSSGESGSRSPSGISNRRKTP</sequence>
<reference evidence="3" key="1">
    <citation type="journal article" date="2022" name="Front. Genet.">
        <title>Chromosome-Scale Assembly of the Dendrobium nobile Genome Provides Insights Into the Molecular Mechanism of the Biosynthesis of the Medicinal Active Ingredient of Dendrobium.</title>
        <authorList>
            <person name="Xu Q."/>
            <person name="Niu S.-C."/>
            <person name="Li K.-L."/>
            <person name="Zheng P.-J."/>
            <person name="Zhang X.-J."/>
            <person name="Jia Y."/>
            <person name="Liu Y."/>
            <person name="Niu Y.-X."/>
            <person name="Yu L.-H."/>
            <person name="Chen D.-F."/>
            <person name="Zhang G.-Q."/>
        </authorList>
    </citation>
    <scope>NUCLEOTIDE SEQUENCE</scope>
    <source>
        <tissue evidence="3">Leaf</tissue>
    </source>
</reference>
<comment type="caution">
    <text evidence="3">The sequence shown here is derived from an EMBL/GenBank/DDBJ whole genome shotgun (WGS) entry which is preliminary data.</text>
</comment>
<dbReference type="Proteomes" id="UP000829196">
    <property type="component" value="Unassembled WGS sequence"/>
</dbReference>
<organism evidence="3 4">
    <name type="scientific">Dendrobium nobile</name>
    <name type="common">Orchid</name>
    <dbReference type="NCBI Taxonomy" id="94219"/>
    <lineage>
        <taxon>Eukaryota</taxon>
        <taxon>Viridiplantae</taxon>
        <taxon>Streptophyta</taxon>
        <taxon>Embryophyta</taxon>
        <taxon>Tracheophyta</taxon>
        <taxon>Spermatophyta</taxon>
        <taxon>Magnoliopsida</taxon>
        <taxon>Liliopsida</taxon>
        <taxon>Asparagales</taxon>
        <taxon>Orchidaceae</taxon>
        <taxon>Epidendroideae</taxon>
        <taxon>Malaxideae</taxon>
        <taxon>Dendrobiinae</taxon>
        <taxon>Dendrobium</taxon>
    </lineage>
</organism>
<dbReference type="InterPro" id="IPR050242">
    <property type="entry name" value="JAMM_MPN+_peptidase_M67A"/>
</dbReference>
<dbReference type="Gene3D" id="3.40.140.10">
    <property type="entry name" value="Cytidine Deaminase, domain 2"/>
    <property type="match status" value="1"/>
</dbReference>
<dbReference type="SMR" id="A0A8T3A5A1"/>
<dbReference type="AlphaFoldDB" id="A0A8T3A5A1"/>
<feature type="region of interest" description="Disordered" evidence="1">
    <location>
        <begin position="150"/>
        <end position="181"/>
    </location>
</feature>
<evidence type="ECO:0000313" key="3">
    <source>
        <dbReference type="EMBL" id="KAI0491687.1"/>
    </source>
</evidence>
<feature type="domain" description="BRCC36 C-terminal helical" evidence="2">
    <location>
        <begin position="252"/>
        <end position="303"/>
    </location>
</feature>
<feature type="compositionally biased region" description="Low complexity" evidence="1">
    <location>
        <begin position="334"/>
        <end position="346"/>
    </location>
</feature>
<name>A0A8T3A5A1_DENNO</name>
<evidence type="ECO:0000313" key="4">
    <source>
        <dbReference type="Proteomes" id="UP000829196"/>
    </source>
</evidence>